<evidence type="ECO:0000313" key="4">
    <source>
        <dbReference type="Proteomes" id="UP001141992"/>
    </source>
</evidence>
<name>A0A0D6I496_ALCXX</name>
<reference evidence="3" key="1">
    <citation type="submission" date="2022-12" db="EMBL/GenBank/DDBJ databases">
        <authorList>
            <person name="Voronina O.L."/>
            <person name="Kunda M.S."/>
            <person name="Ryzhova N."/>
            <person name="Aksenova E.I."/>
        </authorList>
    </citation>
    <scope>NUCLEOTIDE SEQUENCE</scope>
    <source>
        <strain evidence="3">SCCH136:Ach223948</strain>
    </source>
</reference>
<dbReference type="Proteomes" id="UP001141992">
    <property type="component" value="Unassembled WGS sequence"/>
</dbReference>
<keyword evidence="2" id="KW-0560">Oxidoreductase</keyword>
<dbReference type="SUPFAM" id="SSF89733">
    <property type="entry name" value="L-sulfolactate dehydrogenase-like"/>
    <property type="match status" value="1"/>
</dbReference>
<dbReference type="Gene3D" id="1.10.1530.10">
    <property type="match status" value="1"/>
</dbReference>
<organism evidence="3 4">
    <name type="scientific">Alcaligenes xylosoxydans xylosoxydans</name>
    <name type="common">Achromobacter xylosoxidans</name>
    <dbReference type="NCBI Taxonomy" id="85698"/>
    <lineage>
        <taxon>Bacteria</taxon>
        <taxon>Pseudomonadati</taxon>
        <taxon>Pseudomonadota</taxon>
        <taxon>Betaproteobacteria</taxon>
        <taxon>Burkholderiales</taxon>
        <taxon>Alcaligenaceae</taxon>
        <taxon>Achromobacter</taxon>
    </lineage>
</organism>
<comment type="similarity">
    <text evidence="1">Belongs to the LDH2/MDH2 oxidoreductase family.</text>
</comment>
<dbReference type="InterPro" id="IPR043144">
    <property type="entry name" value="Mal/L-sulf/L-lact_DH-like_ah"/>
</dbReference>
<gene>
    <name evidence="3" type="ORF">O9570_09315</name>
</gene>
<accession>A0A0D6I496</accession>
<proteinExistence type="inferred from homology"/>
<sequence length="368" mass="38251">MQGNGSAGTAASAGQVREQILIVLQAWGMAPDLAAITAGLMAETDLLGIDSHGISMLPSYEEKLRAGTLRLDARPRLVRDGGASALLDGMGGLGYPVSAQAMNLAVDKALEHGVGAVSVCNSHHFGAAGVYARIAVERGVVGLVTSSANGVIMVPTRGAMPMLGTNPIAFGAPAAHNEPFVLDMATTTVAANKVKVYDFLGKPLPPGWAVDGRGEPVTAADTAMQFIFKHPEGGLTPLGGTPAMSSHKGYGLAMMAQILGGTLSGSALAARRNVTRRPGEPDDVGHFFLALNPDAFRASGSFESDMDDLIDTLHDTPPARPDEPVLVAGEPEAAERARRRIDGIPIPPALAVRLREICQRASVPYLLD</sequence>
<dbReference type="RefSeq" id="WP_020928463.1">
    <property type="nucleotide sequence ID" value="NZ_CAXONT010000086.1"/>
</dbReference>
<dbReference type="InterPro" id="IPR003767">
    <property type="entry name" value="Malate/L-lactate_DH-like"/>
</dbReference>
<dbReference type="eggNOG" id="COG2055">
    <property type="taxonomic scope" value="Bacteria"/>
</dbReference>
<dbReference type="KEGG" id="axx:ERS451415_03943"/>
<evidence type="ECO:0000256" key="1">
    <source>
        <dbReference type="ARBA" id="ARBA00006056"/>
    </source>
</evidence>
<protein>
    <submittedName>
        <fullName evidence="3">Ldh family oxidoreductase</fullName>
    </submittedName>
</protein>
<dbReference type="Gene3D" id="3.30.1370.60">
    <property type="entry name" value="Hypothetical oxidoreductase yiak, domain 2"/>
    <property type="match status" value="1"/>
</dbReference>
<dbReference type="Pfam" id="PF02615">
    <property type="entry name" value="Ldh_2"/>
    <property type="match status" value="1"/>
</dbReference>
<dbReference type="AlphaFoldDB" id="A0A0D6I496"/>
<dbReference type="InterPro" id="IPR043143">
    <property type="entry name" value="Mal/L-sulf/L-lact_DH-like_NADP"/>
</dbReference>
<evidence type="ECO:0000256" key="2">
    <source>
        <dbReference type="ARBA" id="ARBA00023002"/>
    </source>
</evidence>
<dbReference type="PANTHER" id="PTHR11091:SF0">
    <property type="entry name" value="MALATE DEHYDROGENASE"/>
    <property type="match status" value="1"/>
</dbReference>
<dbReference type="GeneID" id="75277809"/>
<comment type="caution">
    <text evidence="3">The sequence shown here is derived from an EMBL/GenBank/DDBJ whole genome shotgun (WGS) entry which is preliminary data.</text>
</comment>
<dbReference type="InterPro" id="IPR036111">
    <property type="entry name" value="Mal/L-sulfo/L-lacto_DH-like_sf"/>
</dbReference>
<dbReference type="EMBL" id="JAPZVI010000005">
    <property type="protein sequence ID" value="MCZ8401643.1"/>
    <property type="molecule type" value="Genomic_DNA"/>
</dbReference>
<dbReference type="PANTHER" id="PTHR11091">
    <property type="entry name" value="OXIDOREDUCTASE-RELATED"/>
    <property type="match status" value="1"/>
</dbReference>
<evidence type="ECO:0000313" key="3">
    <source>
        <dbReference type="EMBL" id="MCZ8401643.1"/>
    </source>
</evidence>
<dbReference type="GO" id="GO:0016491">
    <property type="term" value="F:oxidoreductase activity"/>
    <property type="evidence" value="ECO:0007669"/>
    <property type="project" value="UniProtKB-KW"/>
</dbReference>